<sequence length="406" mass="45637">MSSTDIIHKIKQLEEKALAAENNMKFEKFERDKEKQRANQLEAENAKLKVENQTLKMELEVMKLRVENAQLKSGLIQPKPKPEYPIPKPAVLPQKSPGIEQQQHQQIDLFESVLSPSFEGPKISAITSPPKTPIITSPHKSPGNIIRPKSPGQQIKSPNQELANSEDFYQQQQSKPKFTMDVLKQKLETMQPKSKKAISPSQSKQQTPKLSLISANPNHIIPSAIMPNKKDCHQEGYRIIHTSQNSNMCVIACNPVISSGIVRFEGFFDNTSNFCMIGIADASVVFEPNVHPGEYKGKTLTYASSNGFLQHLSFPGLMGNAEFANREKIGCEVVMDQKPRRVHFFVEGEEQKNAVVEIPQAIRFLVCIYNPNSSFTLLKFERLQQCTAKGVNGATIMEWGKLWDNP</sequence>
<dbReference type="Proteomes" id="UP000324800">
    <property type="component" value="Unassembled WGS sequence"/>
</dbReference>
<evidence type="ECO:0000256" key="1">
    <source>
        <dbReference type="SAM" id="Coils"/>
    </source>
</evidence>
<protein>
    <recommendedName>
        <fullName evidence="5">SPRY domain-containing protein</fullName>
    </recommendedName>
</protein>
<evidence type="ECO:0000313" key="3">
    <source>
        <dbReference type="EMBL" id="KAA6396838.1"/>
    </source>
</evidence>
<feature type="region of interest" description="Disordered" evidence="2">
    <location>
        <begin position="122"/>
        <end position="158"/>
    </location>
</feature>
<feature type="coiled-coil region" evidence="1">
    <location>
        <begin position="3"/>
        <end position="72"/>
    </location>
</feature>
<dbReference type="InterPro" id="IPR043136">
    <property type="entry name" value="B30.2/SPRY_sf"/>
</dbReference>
<feature type="region of interest" description="Disordered" evidence="2">
    <location>
        <begin position="73"/>
        <end position="98"/>
    </location>
</feature>
<comment type="caution">
    <text evidence="3">The sequence shown here is derived from an EMBL/GenBank/DDBJ whole genome shotgun (WGS) entry which is preliminary data.</text>
</comment>
<evidence type="ECO:0000313" key="4">
    <source>
        <dbReference type="Proteomes" id="UP000324800"/>
    </source>
</evidence>
<evidence type="ECO:0008006" key="5">
    <source>
        <dbReference type="Google" id="ProtNLM"/>
    </source>
</evidence>
<organism evidence="3 4">
    <name type="scientific">Streblomastix strix</name>
    <dbReference type="NCBI Taxonomy" id="222440"/>
    <lineage>
        <taxon>Eukaryota</taxon>
        <taxon>Metamonada</taxon>
        <taxon>Preaxostyla</taxon>
        <taxon>Oxymonadida</taxon>
        <taxon>Streblomastigidae</taxon>
        <taxon>Streblomastix</taxon>
    </lineage>
</organism>
<dbReference type="AlphaFoldDB" id="A0A5J4WPR2"/>
<dbReference type="EMBL" id="SNRW01001328">
    <property type="protein sequence ID" value="KAA6396838.1"/>
    <property type="molecule type" value="Genomic_DNA"/>
</dbReference>
<accession>A0A5J4WPR2</accession>
<proteinExistence type="predicted"/>
<name>A0A5J4WPR2_9EUKA</name>
<reference evidence="3 4" key="1">
    <citation type="submission" date="2019-03" db="EMBL/GenBank/DDBJ databases">
        <title>Single cell metagenomics reveals metabolic interactions within the superorganism composed of flagellate Streblomastix strix and complex community of Bacteroidetes bacteria on its surface.</title>
        <authorList>
            <person name="Treitli S.C."/>
            <person name="Kolisko M."/>
            <person name="Husnik F."/>
            <person name="Keeling P."/>
            <person name="Hampl V."/>
        </authorList>
    </citation>
    <scope>NUCLEOTIDE SEQUENCE [LARGE SCALE GENOMIC DNA]</scope>
    <source>
        <strain evidence="3">ST1C</strain>
    </source>
</reference>
<dbReference type="Gene3D" id="2.60.120.920">
    <property type="match status" value="1"/>
</dbReference>
<evidence type="ECO:0000256" key="2">
    <source>
        <dbReference type="SAM" id="MobiDB-lite"/>
    </source>
</evidence>
<keyword evidence="1" id="KW-0175">Coiled coil</keyword>
<gene>
    <name evidence="3" type="ORF">EZS28_007636</name>
</gene>
<feature type="compositionally biased region" description="Low complexity" evidence="2">
    <location>
        <begin position="123"/>
        <end position="138"/>
    </location>
</feature>